<evidence type="ECO:0000256" key="2">
    <source>
        <dbReference type="ARBA" id="ARBA00004123"/>
    </source>
</evidence>
<comment type="subunit">
    <text evidence="17">Interacts with E2 UBC2, forming a complex with ubiquitin ligase activity.</text>
</comment>
<evidence type="ECO:0000256" key="17">
    <source>
        <dbReference type="RuleBase" id="RU368093"/>
    </source>
</evidence>
<feature type="compositionally biased region" description="Polar residues" evidence="18">
    <location>
        <begin position="194"/>
        <end position="205"/>
    </location>
</feature>
<evidence type="ECO:0000256" key="10">
    <source>
        <dbReference type="ARBA" id="ARBA00022771"/>
    </source>
</evidence>
<dbReference type="AlphaFoldDB" id="A0AAV9XRF4"/>
<evidence type="ECO:0000256" key="12">
    <source>
        <dbReference type="ARBA" id="ARBA00022833"/>
    </source>
</evidence>
<comment type="function">
    <text evidence="17">E3 RING-finger protein, member of the UBC2/RAD6 epistasis group. Associates to the E2 ubiquitin conjugating enzyme UBC2/RAD6 to form the UBC2-RAD18 ubiquitin ligase complex involved in postreplicative repair (PRR) of damaged DNA.</text>
</comment>
<dbReference type="GO" id="GO:0003697">
    <property type="term" value="F:single-stranded DNA binding"/>
    <property type="evidence" value="ECO:0007669"/>
    <property type="project" value="UniProtKB-UniRule"/>
</dbReference>
<evidence type="ECO:0000256" key="15">
    <source>
        <dbReference type="ARBA" id="ARBA00023242"/>
    </source>
</evidence>
<reference evidence="20 21" key="1">
    <citation type="submission" date="2019-10" db="EMBL/GenBank/DDBJ databases">
        <authorList>
            <person name="Palmer J.M."/>
        </authorList>
    </citation>
    <scope>NUCLEOTIDE SEQUENCE [LARGE SCALE GENOMIC DNA]</scope>
    <source>
        <strain evidence="20 21">TWF694</strain>
    </source>
</reference>
<sequence length="453" mass="51250">MDDDFPDPTDWLKTSVPGLQALDTALACRVCKEYLNAPVVTSCGHTFCSLCIRRCLSSTQKCPACMTTDEESRLRRNPIVQEFLNSFIAVRKQMLELLAVKEEEEKPISPPEPMLEVEGRRVEKRSSIDFDDEIEEEEATDRRRGKRRKQEEAPMSSGELRRSTRSSSQRTNSKISSQKSMIVIDDSDDDFNPDQGNSDNETKPTPRSKRGRPARVPETPTKESGLVACPICNRSKTQDRIESHVNRCIEGRRSPSPPKAEDGAQASSASPLKRQPISFSNVSKPLAIQHRPPYTEEEKQKLRLPKGNFSLTKEADIRKKLRENGIRVDVKGKESKQVLWARLQEWTNIWNANLDSETPKTKLALVKELETNERHQQSQRPSIVQDKEFARDEWGKDHKDEFDALVAAAKLKAQKKKEQEKESTANGESAISQELPKITAEVNGIGSPEMIET</sequence>
<keyword evidence="12 17" id="KW-0862">Zinc</keyword>
<evidence type="ECO:0000256" key="18">
    <source>
        <dbReference type="SAM" id="MobiDB-lite"/>
    </source>
</evidence>
<dbReference type="InterPro" id="IPR004580">
    <property type="entry name" value="Rad18_fungi"/>
</dbReference>
<evidence type="ECO:0000256" key="5">
    <source>
        <dbReference type="ARBA" id="ARBA00012483"/>
    </source>
</evidence>
<keyword evidence="10 16" id="KW-0863">Zinc-finger</keyword>
<comment type="subcellular location">
    <subcellularLocation>
        <location evidence="2 17">Nucleus</location>
    </subcellularLocation>
</comment>
<dbReference type="SMART" id="SM00184">
    <property type="entry name" value="RING"/>
    <property type="match status" value="1"/>
</dbReference>
<dbReference type="InterPro" id="IPR017907">
    <property type="entry name" value="Znf_RING_CS"/>
</dbReference>
<dbReference type="Gene3D" id="3.30.40.10">
    <property type="entry name" value="Zinc/RING finger domain, C3HC4 (zinc finger)"/>
    <property type="match status" value="1"/>
</dbReference>
<dbReference type="GO" id="GO:0061630">
    <property type="term" value="F:ubiquitin protein ligase activity"/>
    <property type="evidence" value="ECO:0007669"/>
    <property type="project" value="UniProtKB-UniRule"/>
</dbReference>
<dbReference type="GO" id="GO:0006513">
    <property type="term" value="P:protein monoubiquitination"/>
    <property type="evidence" value="ECO:0007669"/>
    <property type="project" value="InterPro"/>
</dbReference>
<evidence type="ECO:0000256" key="14">
    <source>
        <dbReference type="ARBA" id="ARBA00023204"/>
    </source>
</evidence>
<comment type="similarity">
    <text evidence="4 17">Belongs to the RAD18 family.</text>
</comment>
<evidence type="ECO:0000256" key="8">
    <source>
        <dbReference type="ARBA" id="ARBA00022723"/>
    </source>
</evidence>
<keyword evidence="11 17" id="KW-0833">Ubl conjugation pathway</keyword>
<dbReference type="PANTHER" id="PTHR14134">
    <property type="entry name" value="E3 UBIQUITIN-PROTEIN LIGASE RAD18"/>
    <property type="match status" value="1"/>
</dbReference>
<keyword evidence="21" id="KW-1185">Reference proteome</keyword>
<comment type="catalytic activity">
    <reaction evidence="1 17">
        <text>S-ubiquitinyl-[E2 ubiquitin-conjugating enzyme]-L-cysteine + [acceptor protein]-L-lysine = [E2 ubiquitin-conjugating enzyme]-L-cysteine + N(6)-ubiquitinyl-[acceptor protein]-L-lysine.</text>
        <dbReference type="EC" id="2.3.2.27"/>
    </reaction>
</comment>
<accession>A0AAV9XRF4</accession>
<evidence type="ECO:0000256" key="13">
    <source>
        <dbReference type="ARBA" id="ARBA00023125"/>
    </source>
</evidence>
<dbReference type="PROSITE" id="PS50089">
    <property type="entry name" value="ZF_RING_2"/>
    <property type="match status" value="1"/>
</dbReference>
<dbReference type="GO" id="GO:0006301">
    <property type="term" value="P:DNA damage tolerance"/>
    <property type="evidence" value="ECO:0007669"/>
    <property type="project" value="InterPro"/>
</dbReference>
<gene>
    <name evidence="20" type="primary">RAD18</name>
    <name evidence="20" type="ORF">TWF694_001221</name>
</gene>
<dbReference type="GO" id="GO:0006281">
    <property type="term" value="P:DNA repair"/>
    <property type="evidence" value="ECO:0007669"/>
    <property type="project" value="UniProtKB-KW"/>
</dbReference>
<dbReference type="NCBIfam" id="TIGR00599">
    <property type="entry name" value="rad18"/>
    <property type="match status" value="1"/>
</dbReference>
<organism evidence="20 21">
    <name type="scientific">Orbilia ellipsospora</name>
    <dbReference type="NCBI Taxonomy" id="2528407"/>
    <lineage>
        <taxon>Eukaryota</taxon>
        <taxon>Fungi</taxon>
        <taxon>Dikarya</taxon>
        <taxon>Ascomycota</taxon>
        <taxon>Pezizomycotina</taxon>
        <taxon>Orbiliomycetes</taxon>
        <taxon>Orbiliales</taxon>
        <taxon>Orbiliaceae</taxon>
        <taxon>Orbilia</taxon>
    </lineage>
</organism>
<name>A0AAV9XRF4_9PEZI</name>
<dbReference type="InterPro" id="IPR039577">
    <property type="entry name" value="Rad18"/>
</dbReference>
<dbReference type="EC" id="2.3.2.27" evidence="5 17"/>
<evidence type="ECO:0000256" key="3">
    <source>
        <dbReference type="ARBA" id="ARBA00004906"/>
    </source>
</evidence>
<dbReference type="EMBL" id="JAVHJO010000001">
    <property type="protein sequence ID" value="KAK6544531.1"/>
    <property type="molecule type" value="Genomic_DNA"/>
</dbReference>
<dbReference type="InterPro" id="IPR013083">
    <property type="entry name" value="Znf_RING/FYVE/PHD"/>
</dbReference>
<evidence type="ECO:0000256" key="11">
    <source>
        <dbReference type="ARBA" id="ARBA00022786"/>
    </source>
</evidence>
<feature type="compositionally biased region" description="Basic and acidic residues" evidence="18">
    <location>
        <begin position="117"/>
        <end position="128"/>
    </location>
</feature>
<dbReference type="Proteomes" id="UP001365542">
    <property type="component" value="Unassembled WGS sequence"/>
</dbReference>
<evidence type="ECO:0000256" key="9">
    <source>
        <dbReference type="ARBA" id="ARBA00022763"/>
    </source>
</evidence>
<keyword evidence="7 17" id="KW-0808">Transferase</keyword>
<feature type="compositionally biased region" description="Acidic residues" evidence="18">
    <location>
        <begin position="129"/>
        <end position="139"/>
    </location>
</feature>
<dbReference type="FunFam" id="3.30.40.10:FF:000172">
    <property type="entry name" value="E3 ubiquitin-protein ligase RAD18"/>
    <property type="match status" value="1"/>
</dbReference>
<keyword evidence="9 17" id="KW-0227">DNA damage</keyword>
<evidence type="ECO:0000256" key="7">
    <source>
        <dbReference type="ARBA" id="ARBA00022679"/>
    </source>
</evidence>
<dbReference type="GO" id="GO:0005634">
    <property type="term" value="C:nucleus"/>
    <property type="evidence" value="ECO:0007669"/>
    <property type="project" value="UniProtKB-SubCell"/>
</dbReference>
<dbReference type="GO" id="GO:0097505">
    <property type="term" value="C:Rad6-Rad18 complex"/>
    <property type="evidence" value="ECO:0007669"/>
    <property type="project" value="TreeGrafter"/>
</dbReference>
<dbReference type="GO" id="GO:0008270">
    <property type="term" value="F:zinc ion binding"/>
    <property type="evidence" value="ECO:0007669"/>
    <property type="project" value="UniProtKB-KW"/>
</dbReference>
<evidence type="ECO:0000313" key="20">
    <source>
        <dbReference type="EMBL" id="KAK6544531.1"/>
    </source>
</evidence>
<keyword evidence="13 17" id="KW-0238">DNA-binding</keyword>
<evidence type="ECO:0000256" key="1">
    <source>
        <dbReference type="ARBA" id="ARBA00000900"/>
    </source>
</evidence>
<evidence type="ECO:0000259" key="19">
    <source>
        <dbReference type="PROSITE" id="PS50089"/>
    </source>
</evidence>
<keyword evidence="14 17" id="KW-0234">DNA repair</keyword>
<evidence type="ECO:0000313" key="21">
    <source>
        <dbReference type="Proteomes" id="UP001365542"/>
    </source>
</evidence>
<evidence type="ECO:0000256" key="6">
    <source>
        <dbReference type="ARBA" id="ARBA00015551"/>
    </source>
</evidence>
<dbReference type="PANTHER" id="PTHR14134:SF2">
    <property type="entry name" value="E3 UBIQUITIN-PROTEIN LIGASE RAD18"/>
    <property type="match status" value="1"/>
</dbReference>
<feature type="compositionally biased region" description="Basic and acidic residues" evidence="18">
    <location>
        <begin position="236"/>
        <end position="253"/>
    </location>
</feature>
<dbReference type="PROSITE" id="PS00518">
    <property type="entry name" value="ZF_RING_1"/>
    <property type="match status" value="1"/>
</dbReference>
<dbReference type="InterPro" id="IPR001841">
    <property type="entry name" value="Znf_RING"/>
</dbReference>
<keyword evidence="8 17" id="KW-0479">Metal-binding</keyword>
<evidence type="ECO:0000256" key="4">
    <source>
        <dbReference type="ARBA" id="ARBA00009506"/>
    </source>
</evidence>
<dbReference type="Pfam" id="PF13923">
    <property type="entry name" value="zf-C3HC4_2"/>
    <property type="match status" value="1"/>
</dbReference>
<keyword evidence="15 17" id="KW-0539">Nucleus</keyword>
<feature type="region of interest" description="Disordered" evidence="18">
    <location>
        <begin position="414"/>
        <end position="453"/>
    </location>
</feature>
<evidence type="ECO:0000256" key="16">
    <source>
        <dbReference type="PROSITE-ProRule" id="PRU00175"/>
    </source>
</evidence>
<feature type="region of interest" description="Disordered" evidence="18">
    <location>
        <begin position="103"/>
        <end position="302"/>
    </location>
</feature>
<proteinExistence type="inferred from homology"/>
<dbReference type="SUPFAM" id="SSF57850">
    <property type="entry name" value="RING/U-box"/>
    <property type="match status" value="1"/>
</dbReference>
<feature type="domain" description="RING-type" evidence="19">
    <location>
        <begin position="28"/>
        <end position="65"/>
    </location>
</feature>
<comment type="pathway">
    <text evidence="3 17">Protein modification; protein ubiquitination.</text>
</comment>
<protein>
    <recommendedName>
        <fullName evidence="6 17">Postreplication repair E3 ubiquitin-protein ligase RAD18</fullName>
        <ecNumber evidence="5 17">2.3.2.27</ecNumber>
    </recommendedName>
    <alternativeName>
        <fullName evidence="17">RING-type E3 ubiquitin transferase RAD18</fullName>
    </alternativeName>
</protein>
<comment type="caution">
    <text evidence="20">The sequence shown here is derived from an EMBL/GenBank/DDBJ whole genome shotgun (WGS) entry which is preliminary data.</text>
</comment>